<dbReference type="HOGENOM" id="CLU_090385_1_0_1"/>
<gene>
    <name evidence="2" type="ORF">GYMLUDRAFT_247381</name>
</gene>
<keyword evidence="3" id="KW-1185">Reference proteome</keyword>
<proteinExistence type="predicted"/>
<name>A0A0D0C3Y0_9AGAR</name>
<accession>A0A0D0C3Y0</accession>
<protein>
    <submittedName>
        <fullName evidence="2">Uncharacterized protein</fullName>
    </submittedName>
</protein>
<dbReference type="Proteomes" id="UP000053593">
    <property type="component" value="Unassembled WGS sequence"/>
</dbReference>
<organism evidence="2 3">
    <name type="scientific">Collybiopsis luxurians FD-317 M1</name>
    <dbReference type="NCBI Taxonomy" id="944289"/>
    <lineage>
        <taxon>Eukaryota</taxon>
        <taxon>Fungi</taxon>
        <taxon>Dikarya</taxon>
        <taxon>Basidiomycota</taxon>
        <taxon>Agaricomycotina</taxon>
        <taxon>Agaricomycetes</taxon>
        <taxon>Agaricomycetidae</taxon>
        <taxon>Agaricales</taxon>
        <taxon>Marasmiineae</taxon>
        <taxon>Omphalotaceae</taxon>
        <taxon>Collybiopsis</taxon>
        <taxon>Collybiopsis luxurians</taxon>
    </lineage>
</organism>
<evidence type="ECO:0000313" key="3">
    <source>
        <dbReference type="Proteomes" id="UP000053593"/>
    </source>
</evidence>
<feature type="region of interest" description="Disordered" evidence="1">
    <location>
        <begin position="221"/>
        <end position="242"/>
    </location>
</feature>
<dbReference type="OrthoDB" id="5946233at2759"/>
<evidence type="ECO:0000313" key="2">
    <source>
        <dbReference type="EMBL" id="KIK57129.1"/>
    </source>
</evidence>
<sequence>MSKNKPNSPLELLAPHIKKYWDREFNDEQILQRLQDKNIFDKQQYGGPDNALEYNVFKWVFIPWFQAELDAYIDLINTTKKRAQKHKVLPHRPPDDIDEHPENYNMMNFKVLIDLDADFIQIAEQLFAPPDHPVFQLVPPAFNHWISQYYNQLRCPEIICDNVWSVYEGLLRKFQSNAPLTDTLDLYSYHNDREEFVEEVRNALNTTVGVKVEDLNPLRYDEESGNSWGGGGGGVQGGLDPEVEDTDLADAVAQFLSDEEHLKSNVEDM</sequence>
<evidence type="ECO:0000256" key="1">
    <source>
        <dbReference type="SAM" id="MobiDB-lite"/>
    </source>
</evidence>
<reference evidence="2 3" key="1">
    <citation type="submission" date="2014-04" db="EMBL/GenBank/DDBJ databases">
        <title>Evolutionary Origins and Diversification of the Mycorrhizal Mutualists.</title>
        <authorList>
            <consortium name="DOE Joint Genome Institute"/>
            <consortium name="Mycorrhizal Genomics Consortium"/>
            <person name="Kohler A."/>
            <person name="Kuo A."/>
            <person name="Nagy L.G."/>
            <person name="Floudas D."/>
            <person name="Copeland A."/>
            <person name="Barry K.W."/>
            <person name="Cichocki N."/>
            <person name="Veneault-Fourrey C."/>
            <person name="LaButti K."/>
            <person name="Lindquist E.A."/>
            <person name="Lipzen A."/>
            <person name="Lundell T."/>
            <person name="Morin E."/>
            <person name="Murat C."/>
            <person name="Riley R."/>
            <person name="Ohm R."/>
            <person name="Sun H."/>
            <person name="Tunlid A."/>
            <person name="Henrissat B."/>
            <person name="Grigoriev I.V."/>
            <person name="Hibbett D.S."/>
            <person name="Martin F."/>
        </authorList>
    </citation>
    <scope>NUCLEOTIDE SEQUENCE [LARGE SCALE GENOMIC DNA]</scope>
    <source>
        <strain evidence="2 3">FD-317 M1</strain>
    </source>
</reference>
<feature type="compositionally biased region" description="Gly residues" evidence="1">
    <location>
        <begin position="227"/>
        <end position="237"/>
    </location>
</feature>
<dbReference type="AlphaFoldDB" id="A0A0D0C3Y0"/>
<dbReference type="EMBL" id="KN834793">
    <property type="protein sequence ID" value="KIK57129.1"/>
    <property type="molecule type" value="Genomic_DNA"/>
</dbReference>